<evidence type="ECO:0000313" key="2">
    <source>
        <dbReference type="EMBL" id="BAD30507.1"/>
    </source>
</evidence>
<dbReference type="EMBL" id="AP005832">
    <property type="protein sequence ID" value="BAD31763.1"/>
    <property type="molecule type" value="Genomic_DNA"/>
</dbReference>
<name>Q69LL2_ORYSJ</name>
<dbReference type="AlphaFoldDB" id="Q69LL2"/>
<evidence type="ECO:0000313" key="4">
    <source>
        <dbReference type="Proteomes" id="UP000000763"/>
    </source>
</evidence>
<evidence type="ECO:0000256" key="1">
    <source>
        <dbReference type="SAM" id="MobiDB-lite"/>
    </source>
</evidence>
<feature type="compositionally biased region" description="Basic and acidic residues" evidence="1">
    <location>
        <begin position="1"/>
        <end position="16"/>
    </location>
</feature>
<dbReference type="EMBL" id="AP004228">
    <property type="protein sequence ID" value="BAD30507.1"/>
    <property type="molecule type" value="Genomic_DNA"/>
</dbReference>
<accession>Q69LL2</accession>
<dbReference type="Proteomes" id="UP000000763">
    <property type="component" value="Chromosome 8"/>
</dbReference>
<gene>
    <name evidence="3" type="primary">B1136D08.142</name>
    <name evidence="2" type="synonym">OJ1120_B07.111</name>
</gene>
<reference evidence="4" key="2">
    <citation type="journal article" date="2005" name="Nature">
        <title>The map-based sequence of the rice genome.</title>
        <authorList>
            <consortium name="International rice genome sequencing project (IRGSP)"/>
            <person name="Matsumoto T."/>
            <person name="Wu J."/>
            <person name="Kanamori H."/>
            <person name="Katayose Y."/>
            <person name="Fujisawa M."/>
            <person name="Namiki N."/>
            <person name="Mizuno H."/>
            <person name="Yamamoto K."/>
            <person name="Antonio B.A."/>
            <person name="Baba T."/>
            <person name="Sakata K."/>
            <person name="Nagamura Y."/>
            <person name="Aoki H."/>
            <person name="Arikawa K."/>
            <person name="Arita K."/>
            <person name="Bito T."/>
            <person name="Chiden Y."/>
            <person name="Fujitsuka N."/>
            <person name="Fukunaka R."/>
            <person name="Hamada M."/>
            <person name="Harada C."/>
            <person name="Hayashi A."/>
            <person name="Hijishita S."/>
            <person name="Honda M."/>
            <person name="Hosokawa S."/>
            <person name="Ichikawa Y."/>
            <person name="Idonuma A."/>
            <person name="Iijima M."/>
            <person name="Ikeda M."/>
            <person name="Ikeno M."/>
            <person name="Ito K."/>
            <person name="Ito S."/>
            <person name="Ito T."/>
            <person name="Ito Y."/>
            <person name="Ito Y."/>
            <person name="Iwabuchi A."/>
            <person name="Kamiya K."/>
            <person name="Karasawa W."/>
            <person name="Kurita K."/>
            <person name="Katagiri S."/>
            <person name="Kikuta A."/>
            <person name="Kobayashi H."/>
            <person name="Kobayashi N."/>
            <person name="Machita K."/>
            <person name="Maehara T."/>
            <person name="Masukawa M."/>
            <person name="Mizubayashi T."/>
            <person name="Mukai Y."/>
            <person name="Nagasaki H."/>
            <person name="Nagata Y."/>
            <person name="Naito S."/>
            <person name="Nakashima M."/>
            <person name="Nakama Y."/>
            <person name="Nakamichi Y."/>
            <person name="Nakamura M."/>
            <person name="Meguro A."/>
            <person name="Negishi M."/>
            <person name="Ohta I."/>
            <person name="Ohta T."/>
            <person name="Okamoto M."/>
            <person name="Ono N."/>
            <person name="Saji S."/>
            <person name="Sakaguchi M."/>
            <person name="Sakai K."/>
            <person name="Shibata M."/>
            <person name="Shimokawa T."/>
            <person name="Song J."/>
            <person name="Takazaki Y."/>
            <person name="Terasawa K."/>
            <person name="Tsugane M."/>
            <person name="Tsuji K."/>
            <person name="Ueda S."/>
            <person name="Waki K."/>
            <person name="Yamagata H."/>
            <person name="Yamamoto M."/>
            <person name="Yamamoto S."/>
            <person name="Yamane H."/>
            <person name="Yoshiki S."/>
            <person name="Yoshihara R."/>
            <person name="Yukawa K."/>
            <person name="Zhong H."/>
            <person name="Yano M."/>
            <person name="Yuan Q."/>
            <person name="Ouyang S."/>
            <person name="Liu J."/>
            <person name="Jones K.M."/>
            <person name="Gansberger K."/>
            <person name="Moffat K."/>
            <person name="Hill J."/>
            <person name="Bera J."/>
            <person name="Fadrosh D."/>
            <person name="Jin S."/>
            <person name="Johri S."/>
            <person name="Kim M."/>
            <person name="Overton L."/>
            <person name="Reardon M."/>
            <person name="Tsitrin T."/>
            <person name="Vuong H."/>
            <person name="Weaver B."/>
            <person name="Ciecko A."/>
            <person name="Tallon L."/>
            <person name="Jackson J."/>
            <person name="Pai G."/>
            <person name="Aken S.V."/>
            <person name="Utterback T."/>
            <person name="Reidmuller S."/>
            <person name="Feldblyum T."/>
            <person name="Hsiao J."/>
            <person name="Zismann V."/>
            <person name="Iobst S."/>
            <person name="de Vazeille A.R."/>
            <person name="Buell C.R."/>
            <person name="Ying K."/>
            <person name="Li Y."/>
            <person name="Lu T."/>
            <person name="Huang Y."/>
            <person name="Zhao Q."/>
            <person name="Feng Q."/>
            <person name="Zhang L."/>
            <person name="Zhu J."/>
            <person name="Weng Q."/>
            <person name="Mu J."/>
            <person name="Lu Y."/>
            <person name="Fan D."/>
            <person name="Liu Y."/>
            <person name="Guan J."/>
            <person name="Zhang Y."/>
            <person name="Yu S."/>
            <person name="Liu X."/>
            <person name="Zhang Y."/>
            <person name="Hong G."/>
            <person name="Han B."/>
            <person name="Choisne N."/>
            <person name="Demange N."/>
            <person name="Orjeda G."/>
            <person name="Samain S."/>
            <person name="Cattolico L."/>
            <person name="Pelletier E."/>
            <person name="Couloux A."/>
            <person name="Segurens B."/>
            <person name="Wincker P."/>
            <person name="D'Hont A."/>
            <person name="Scarpelli C."/>
            <person name="Weissenbach J."/>
            <person name="Salanoubat M."/>
            <person name="Quetier F."/>
            <person name="Yu Y."/>
            <person name="Kim H.R."/>
            <person name="Rambo T."/>
            <person name="Currie J."/>
            <person name="Collura K."/>
            <person name="Luo M."/>
            <person name="Yang T."/>
            <person name="Ammiraju J.S.S."/>
            <person name="Engler F."/>
            <person name="Soderlund C."/>
            <person name="Wing R.A."/>
            <person name="Palmer L.E."/>
            <person name="de la Bastide M."/>
            <person name="Spiegel L."/>
            <person name="Nascimento L."/>
            <person name="Zutavern T."/>
            <person name="O'Shaughnessy A."/>
            <person name="Dike S."/>
            <person name="Dedhia N."/>
            <person name="Preston R."/>
            <person name="Balija V."/>
            <person name="McCombie W.R."/>
            <person name="Chow T."/>
            <person name="Chen H."/>
            <person name="Chung M."/>
            <person name="Chen C."/>
            <person name="Shaw J."/>
            <person name="Wu H."/>
            <person name="Hsiao K."/>
            <person name="Chao Y."/>
            <person name="Chu M."/>
            <person name="Cheng C."/>
            <person name="Hour A."/>
            <person name="Lee P."/>
            <person name="Lin S."/>
            <person name="Lin Y."/>
            <person name="Liou J."/>
            <person name="Liu S."/>
            <person name="Hsing Y."/>
            <person name="Raghuvanshi S."/>
            <person name="Mohanty A."/>
            <person name="Bharti A.K."/>
            <person name="Gaur A."/>
            <person name="Gupta V."/>
            <person name="Kumar D."/>
            <person name="Ravi V."/>
            <person name="Vij S."/>
            <person name="Kapur A."/>
            <person name="Khurana P."/>
            <person name="Khurana P."/>
            <person name="Khurana J.P."/>
            <person name="Tyagi A.K."/>
            <person name="Gaikwad K."/>
            <person name="Singh A."/>
            <person name="Dalal V."/>
            <person name="Srivastava S."/>
            <person name="Dixit A."/>
            <person name="Pal A.K."/>
            <person name="Ghazi I.A."/>
            <person name="Yadav M."/>
            <person name="Pandit A."/>
            <person name="Bhargava A."/>
            <person name="Sureshbabu K."/>
            <person name="Batra K."/>
            <person name="Sharma T.R."/>
            <person name="Mohapatra T."/>
            <person name="Singh N.K."/>
            <person name="Messing J."/>
            <person name="Nelson A.B."/>
            <person name="Fuks G."/>
            <person name="Kavchok S."/>
            <person name="Keizer G."/>
            <person name="Linton E."/>
            <person name="Llaca V."/>
            <person name="Song R."/>
            <person name="Tanyolac B."/>
            <person name="Young S."/>
            <person name="Ho-Il K."/>
            <person name="Hahn J.H."/>
            <person name="Sangsakoo G."/>
            <person name="Vanavichit A."/>
            <person name="de Mattos Luiz.A.T."/>
            <person name="Zimmer P.D."/>
            <person name="Malone G."/>
            <person name="Dellagostin O."/>
            <person name="de Oliveira A.C."/>
            <person name="Bevan M."/>
            <person name="Bancroft I."/>
            <person name="Minx P."/>
            <person name="Cordum H."/>
            <person name="Wilson R."/>
            <person name="Cheng Z."/>
            <person name="Jin W."/>
            <person name="Jiang J."/>
            <person name="Leong S.A."/>
            <person name="Iwama H."/>
            <person name="Gojobori T."/>
            <person name="Itoh T."/>
            <person name="Niimura Y."/>
            <person name="Fujii Y."/>
            <person name="Habara T."/>
            <person name="Sakai H."/>
            <person name="Sato Y."/>
            <person name="Wilson G."/>
            <person name="Kumar K."/>
            <person name="McCouch S."/>
            <person name="Juretic N."/>
            <person name="Hoen D."/>
            <person name="Wright S."/>
            <person name="Bruskiewich R."/>
            <person name="Bureau T."/>
            <person name="Miyao A."/>
            <person name="Hirochika H."/>
            <person name="Nishikawa T."/>
            <person name="Kadowaki K."/>
            <person name="Sugiura M."/>
            <person name="Burr B."/>
            <person name="Sasaki T."/>
        </authorList>
    </citation>
    <scope>NUCLEOTIDE SEQUENCE [LARGE SCALE GENOMIC DNA]</scope>
    <source>
        <strain evidence="4">cv. Nipponbare</strain>
    </source>
</reference>
<protein>
    <submittedName>
        <fullName evidence="3">Uncharacterized protein</fullName>
    </submittedName>
</protein>
<evidence type="ECO:0000313" key="3">
    <source>
        <dbReference type="EMBL" id="BAD31763.1"/>
    </source>
</evidence>
<reference evidence="3" key="1">
    <citation type="journal article" date="2004" name="Plant Cell">
        <title>Composition and structure of the centromeric region of rice chromosome 8.</title>
        <authorList>
            <person name="Wu J."/>
            <person name="Yamagata H."/>
            <person name="Hayashi-Tsugane M."/>
            <person name="Hijishita S."/>
            <person name="Fujisawa M."/>
            <person name="Shibata M."/>
            <person name="Itoh Y."/>
            <person name="Nakamura M."/>
            <person name="Sakaguchi M."/>
            <person name="Yoshihara R."/>
            <person name="Kobayashi H."/>
            <person name="Itoh K."/>
            <person name="Karasawa W."/>
            <person name="Yamamoto M."/>
            <person name="Saji S."/>
            <person name="Katagiri S."/>
            <person name="Kanamori H."/>
            <person name="Namiki N."/>
            <person name="Katayose Y."/>
            <person name="Matsumoto T."/>
            <person name="Sasaki T."/>
        </authorList>
    </citation>
    <scope>NUCLEOTIDE SEQUENCE</scope>
</reference>
<feature type="region of interest" description="Disordered" evidence="1">
    <location>
        <begin position="1"/>
        <end position="20"/>
    </location>
</feature>
<feature type="region of interest" description="Disordered" evidence="1">
    <location>
        <begin position="108"/>
        <end position="136"/>
    </location>
</feature>
<organism evidence="3">
    <name type="scientific">Oryza sativa subsp. japonica</name>
    <name type="common">Rice</name>
    <dbReference type="NCBI Taxonomy" id="39947"/>
    <lineage>
        <taxon>Eukaryota</taxon>
        <taxon>Viridiplantae</taxon>
        <taxon>Streptophyta</taxon>
        <taxon>Embryophyta</taxon>
        <taxon>Tracheophyta</taxon>
        <taxon>Spermatophyta</taxon>
        <taxon>Magnoliopsida</taxon>
        <taxon>Liliopsida</taxon>
        <taxon>Poales</taxon>
        <taxon>Poaceae</taxon>
        <taxon>BOP clade</taxon>
        <taxon>Oryzoideae</taxon>
        <taxon>Oryzeae</taxon>
        <taxon>Oryzinae</taxon>
        <taxon>Oryza</taxon>
        <taxon>Oryza sativa</taxon>
    </lineage>
</organism>
<sequence length="292" mass="31890">MTVHMKNGDQRPHEWFGRTGGSAEPWTAPFSPFFLADTNFEALSPLAWRSSGLLQPVVQNPRAPLRTSAWFGEPLVGRARGCRAEDEHRLRWRWGCCGGRSSCSGALAPLSSPPPRRPSPTAGLSPPPPAGLLSLPLAGGERSVDTICDGAWPCLHLRGHHCGARPRLRLPPNTGGDTALLTPFTTARHPRLVPRRSRRRLLLSCLALASSSPAAGRLGQRREEKTDHPISGEVAILWYTSGQSKTIRIAVPAVMGGLSNVFLEDKLRRRRRLAYTPVELPVGVELKPSLDR</sequence>
<reference evidence="4" key="3">
    <citation type="journal article" date="2008" name="Nucleic Acids Res.">
        <title>The rice annotation project database (RAP-DB): 2008 update.</title>
        <authorList>
            <consortium name="The rice annotation project (RAP)"/>
        </authorList>
    </citation>
    <scope>GENOME REANNOTATION</scope>
    <source>
        <strain evidence="4">cv. Nipponbare</strain>
    </source>
</reference>
<proteinExistence type="predicted"/>